<proteinExistence type="predicted"/>
<dbReference type="AlphaFoldDB" id="A0A7J7N9T1"/>
<reference evidence="1 2" key="1">
    <citation type="journal article" date="2020" name="IScience">
        <title>Genome Sequencing of the Endangered Kingdonia uniflora (Circaeasteraceae, Ranunculales) Reveals Potential Mechanisms of Evolutionary Specialization.</title>
        <authorList>
            <person name="Sun Y."/>
            <person name="Deng T."/>
            <person name="Zhang A."/>
            <person name="Moore M.J."/>
            <person name="Landis J.B."/>
            <person name="Lin N."/>
            <person name="Zhang H."/>
            <person name="Zhang X."/>
            <person name="Huang J."/>
            <person name="Zhang X."/>
            <person name="Sun H."/>
            <person name="Wang H."/>
        </authorList>
    </citation>
    <scope>NUCLEOTIDE SEQUENCE [LARGE SCALE GENOMIC DNA]</scope>
    <source>
        <strain evidence="1">TB1705</strain>
        <tissue evidence="1">Leaf</tissue>
    </source>
</reference>
<sequence length="56" mass="7078">MKKYINKYSWRIRSKNILHPRSSKIFYIKDICKSFYEKRSLHHLRELYARFLGDWL</sequence>
<dbReference type="Proteomes" id="UP000541444">
    <property type="component" value="Unassembled WGS sequence"/>
</dbReference>
<name>A0A7J7N9T1_9MAGN</name>
<protein>
    <submittedName>
        <fullName evidence="1">Uncharacterized protein</fullName>
    </submittedName>
</protein>
<keyword evidence="2" id="KW-1185">Reference proteome</keyword>
<organism evidence="1 2">
    <name type="scientific">Kingdonia uniflora</name>
    <dbReference type="NCBI Taxonomy" id="39325"/>
    <lineage>
        <taxon>Eukaryota</taxon>
        <taxon>Viridiplantae</taxon>
        <taxon>Streptophyta</taxon>
        <taxon>Embryophyta</taxon>
        <taxon>Tracheophyta</taxon>
        <taxon>Spermatophyta</taxon>
        <taxon>Magnoliopsida</taxon>
        <taxon>Ranunculales</taxon>
        <taxon>Circaeasteraceae</taxon>
        <taxon>Kingdonia</taxon>
    </lineage>
</organism>
<gene>
    <name evidence="1" type="ORF">GIB67_008584</name>
</gene>
<comment type="caution">
    <text evidence="1">The sequence shown here is derived from an EMBL/GenBank/DDBJ whole genome shotgun (WGS) entry which is preliminary data.</text>
</comment>
<evidence type="ECO:0000313" key="1">
    <source>
        <dbReference type="EMBL" id="KAF6163750.1"/>
    </source>
</evidence>
<evidence type="ECO:0000313" key="2">
    <source>
        <dbReference type="Proteomes" id="UP000541444"/>
    </source>
</evidence>
<dbReference type="EMBL" id="JACGCM010000966">
    <property type="protein sequence ID" value="KAF6163750.1"/>
    <property type="molecule type" value="Genomic_DNA"/>
</dbReference>
<accession>A0A7J7N9T1</accession>